<sequence>MKRIKAVLLLLLSSVMVFGQSTSVVPSLDNLSGQWMEVNTLRSFPTVMNFVGGVQASQNLTASKLLGLNARGGER</sequence>
<protein>
    <recommendedName>
        <fullName evidence="4">Lipocalin-like domain-containing protein</fullName>
    </recommendedName>
</protein>
<dbReference type="Proteomes" id="UP000192678">
    <property type="component" value="Unassembled WGS sequence"/>
</dbReference>
<feature type="chain" id="PRO_5012868080" description="Lipocalin-like domain-containing protein" evidence="1">
    <location>
        <begin position="20"/>
        <end position="75"/>
    </location>
</feature>
<accession>A0A1W2DXE2</accession>
<dbReference type="RefSeq" id="WP_144009519.1">
    <property type="nucleotide sequence ID" value="NZ_FWYB01000008.1"/>
</dbReference>
<dbReference type="OrthoDB" id="5165349at2"/>
<organism evidence="2 3">
    <name type="scientific">Pedobacter nyackensis</name>
    <dbReference type="NCBI Taxonomy" id="475255"/>
    <lineage>
        <taxon>Bacteria</taxon>
        <taxon>Pseudomonadati</taxon>
        <taxon>Bacteroidota</taxon>
        <taxon>Sphingobacteriia</taxon>
        <taxon>Sphingobacteriales</taxon>
        <taxon>Sphingobacteriaceae</taxon>
        <taxon>Pedobacter</taxon>
    </lineage>
</organism>
<name>A0A1W2DXE2_9SPHI</name>
<evidence type="ECO:0000313" key="2">
    <source>
        <dbReference type="EMBL" id="SMD01967.1"/>
    </source>
</evidence>
<dbReference type="EMBL" id="FWYB01000008">
    <property type="protein sequence ID" value="SMD01967.1"/>
    <property type="molecule type" value="Genomic_DNA"/>
</dbReference>
<feature type="signal peptide" evidence="1">
    <location>
        <begin position="1"/>
        <end position="19"/>
    </location>
</feature>
<evidence type="ECO:0008006" key="4">
    <source>
        <dbReference type="Google" id="ProtNLM"/>
    </source>
</evidence>
<evidence type="ECO:0000313" key="3">
    <source>
        <dbReference type="Proteomes" id="UP000192678"/>
    </source>
</evidence>
<evidence type="ECO:0000256" key="1">
    <source>
        <dbReference type="SAM" id="SignalP"/>
    </source>
</evidence>
<gene>
    <name evidence="2" type="ORF">SAMN04488101_108235</name>
</gene>
<dbReference type="STRING" id="475255.SAMN04488101_108235"/>
<keyword evidence="1" id="KW-0732">Signal</keyword>
<reference evidence="2 3" key="1">
    <citation type="submission" date="2017-04" db="EMBL/GenBank/DDBJ databases">
        <authorList>
            <person name="Afonso C.L."/>
            <person name="Miller P.J."/>
            <person name="Scott M.A."/>
            <person name="Spackman E."/>
            <person name="Goraichik I."/>
            <person name="Dimitrov K.M."/>
            <person name="Suarez D.L."/>
            <person name="Swayne D.E."/>
        </authorList>
    </citation>
    <scope>NUCLEOTIDE SEQUENCE [LARGE SCALE GENOMIC DNA]</scope>
    <source>
        <strain evidence="2 3">DSM 19625</strain>
    </source>
</reference>
<proteinExistence type="predicted"/>
<keyword evidence="3" id="KW-1185">Reference proteome</keyword>
<dbReference type="AlphaFoldDB" id="A0A1W2DXE2"/>